<evidence type="ECO:0000313" key="3">
    <source>
        <dbReference type="Proteomes" id="UP000270205"/>
    </source>
</evidence>
<reference evidence="2 3" key="1">
    <citation type="submission" date="2018-11" db="EMBL/GenBank/DDBJ databases">
        <authorList>
            <consortium name="Pathogen Informatics"/>
        </authorList>
    </citation>
    <scope>NUCLEOTIDE SEQUENCE [LARGE SCALE GENOMIC DNA]</scope>
    <source>
        <strain evidence="2 3">NCTC12929</strain>
    </source>
</reference>
<proteinExistence type="predicted"/>
<comment type="caution">
    <text evidence="2">The sequence shown here is derived from an EMBL/GenBank/DDBJ whole genome shotgun (WGS) entry which is preliminary data.</text>
</comment>
<organism evidence="2 3">
    <name type="scientific">Bergeyella zoohelcum</name>
    <dbReference type="NCBI Taxonomy" id="1015"/>
    <lineage>
        <taxon>Bacteria</taxon>
        <taxon>Pseudomonadati</taxon>
        <taxon>Bacteroidota</taxon>
        <taxon>Flavobacteriia</taxon>
        <taxon>Flavobacteriales</taxon>
        <taxon>Weeksellaceae</taxon>
        <taxon>Bergeyella</taxon>
    </lineage>
</organism>
<keyword evidence="1" id="KW-0472">Membrane</keyword>
<keyword evidence="1" id="KW-0812">Transmembrane</keyword>
<dbReference type="Proteomes" id="UP000270205">
    <property type="component" value="Unassembled WGS sequence"/>
</dbReference>
<protein>
    <submittedName>
        <fullName evidence="2">Uncharacterized protein</fullName>
    </submittedName>
</protein>
<evidence type="ECO:0000313" key="2">
    <source>
        <dbReference type="EMBL" id="VDH02631.1"/>
    </source>
</evidence>
<feature type="transmembrane region" description="Helical" evidence="1">
    <location>
        <begin position="12"/>
        <end position="29"/>
    </location>
</feature>
<name>A0A7Z8YMJ0_9FLAO</name>
<evidence type="ECO:0000256" key="1">
    <source>
        <dbReference type="SAM" id="Phobius"/>
    </source>
</evidence>
<keyword evidence="1" id="KW-1133">Transmembrane helix</keyword>
<feature type="transmembrane region" description="Helical" evidence="1">
    <location>
        <begin position="68"/>
        <end position="86"/>
    </location>
</feature>
<feature type="transmembrane region" description="Helical" evidence="1">
    <location>
        <begin position="35"/>
        <end position="56"/>
    </location>
</feature>
<feature type="transmembrane region" description="Helical" evidence="1">
    <location>
        <begin position="109"/>
        <end position="131"/>
    </location>
</feature>
<dbReference type="EMBL" id="UYIV01000001">
    <property type="protein sequence ID" value="VDH02631.1"/>
    <property type="molecule type" value="Genomic_DNA"/>
</dbReference>
<gene>
    <name evidence="2" type="ORF">NCTC12929_00094</name>
</gene>
<accession>A0A7Z8YMJ0</accession>
<sequence length="142" mass="17222">MEKVIIDFIRHFFICIITGILFLFLYLGSLKHLSLLIILYFIFPVYFIYFFIYSCILSIPTFLIKKSSILSIVIIILCIVIFFVLYSKKNYYENLSIDMYPEHYMRENISYILWGLIIFINQIMTKFYIIGYNKIKKLWKKN</sequence>
<dbReference type="AlphaFoldDB" id="A0A7Z8YMJ0"/>